<name>A0A367FRW9_9ACTN</name>
<dbReference type="AlphaFoldDB" id="A0A367FRW9"/>
<evidence type="ECO:0000313" key="2">
    <source>
        <dbReference type="Proteomes" id="UP000253094"/>
    </source>
</evidence>
<evidence type="ECO:0000313" key="1">
    <source>
        <dbReference type="EMBL" id="RCG33173.1"/>
    </source>
</evidence>
<gene>
    <name evidence="1" type="ORF">DQ384_01670</name>
</gene>
<proteinExistence type="predicted"/>
<keyword evidence="2" id="KW-1185">Reference proteome</keyword>
<dbReference type="RefSeq" id="WP_114026837.1">
    <property type="nucleotide sequence ID" value="NZ_QOIL01000001.1"/>
</dbReference>
<organism evidence="1 2">
    <name type="scientific">Sphaerisporangium album</name>
    <dbReference type="NCBI Taxonomy" id="509200"/>
    <lineage>
        <taxon>Bacteria</taxon>
        <taxon>Bacillati</taxon>
        <taxon>Actinomycetota</taxon>
        <taxon>Actinomycetes</taxon>
        <taxon>Streptosporangiales</taxon>
        <taxon>Streptosporangiaceae</taxon>
        <taxon>Sphaerisporangium</taxon>
    </lineage>
</organism>
<dbReference type="EMBL" id="QOIL01000001">
    <property type="protein sequence ID" value="RCG33173.1"/>
    <property type="molecule type" value="Genomic_DNA"/>
</dbReference>
<accession>A0A367FRW9</accession>
<sequence length="152" mass="16681">MTSRLPINPYVHVPLQDGDERDRTAGGLQRLPLAATAEERFAGMLSLLGRHLRAHGMRTLVVRRIGLTLRFPKEMGVTTFQSPEMRVSAPGDPRSAVVTVERGRCGPTILVAFPSGGVPSLRLRPVDVDLTVSLLLQMFEMDGRTVAGTNHW</sequence>
<comment type="caution">
    <text evidence="1">The sequence shown here is derived from an EMBL/GenBank/DDBJ whole genome shotgun (WGS) entry which is preliminary data.</text>
</comment>
<protein>
    <submittedName>
        <fullName evidence="1">Uncharacterized protein</fullName>
    </submittedName>
</protein>
<dbReference type="Proteomes" id="UP000253094">
    <property type="component" value="Unassembled WGS sequence"/>
</dbReference>
<reference evidence="1 2" key="1">
    <citation type="submission" date="2018-06" db="EMBL/GenBank/DDBJ databases">
        <title>Sphaerisporangium craniellae sp. nov., isolated from a marine sponge in the South China Sea.</title>
        <authorList>
            <person name="Li L."/>
        </authorList>
    </citation>
    <scope>NUCLEOTIDE SEQUENCE [LARGE SCALE GENOMIC DNA]</scope>
    <source>
        <strain evidence="1 2">CCTCC AA 208026</strain>
    </source>
</reference>